<dbReference type="AlphaFoldDB" id="A0A075IH84"/>
<name>A0A075IH84_9EURY</name>
<keyword evidence="2" id="KW-0804">Transcription</keyword>
<dbReference type="InterPro" id="IPR035913">
    <property type="entry name" value="RPB5-like_sf"/>
</dbReference>
<dbReference type="Gene3D" id="3.90.940.20">
    <property type="entry name" value="RPB5-like RNA polymerase subunit"/>
    <property type="match status" value="1"/>
</dbReference>
<feature type="domain" description="RNA polymerase subunit H/Rpb5 C-terminal" evidence="1">
    <location>
        <begin position="102"/>
        <end position="198"/>
    </location>
</feature>
<keyword evidence="2" id="KW-0240">DNA-directed RNA polymerase</keyword>
<accession>A0A075IH84</accession>
<evidence type="ECO:0000259" key="1">
    <source>
        <dbReference type="Pfam" id="PF01191"/>
    </source>
</evidence>
<dbReference type="GO" id="GO:0003899">
    <property type="term" value="F:DNA-directed RNA polymerase activity"/>
    <property type="evidence" value="ECO:0007669"/>
    <property type="project" value="InterPro"/>
</dbReference>
<dbReference type="GO" id="GO:0006351">
    <property type="term" value="P:DNA-templated transcription"/>
    <property type="evidence" value="ECO:0007669"/>
    <property type="project" value="InterPro"/>
</dbReference>
<protein>
    <submittedName>
        <fullName evidence="2">DNA-directed RNA polymerase subunit H</fullName>
    </submittedName>
</protein>
<dbReference type="GO" id="GO:0003677">
    <property type="term" value="F:DNA binding"/>
    <property type="evidence" value="ECO:0007669"/>
    <property type="project" value="InterPro"/>
</dbReference>
<dbReference type="SUPFAM" id="SSF55287">
    <property type="entry name" value="RPB5-like RNA polymerase subunit"/>
    <property type="match status" value="1"/>
</dbReference>
<dbReference type="EMBL" id="KF901297">
    <property type="protein sequence ID" value="AIF25683.1"/>
    <property type="molecule type" value="Genomic_DNA"/>
</dbReference>
<dbReference type="InterPro" id="IPR000783">
    <property type="entry name" value="RNA_pol_subH/Rpb5_C"/>
</dbReference>
<dbReference type="Pfam" id="PF01191">
    <property type="entry name" value="RNA_pol_Rpb5_C"/>
    <property type="match status" value="1"/>
</dbReference>
<reference evidence="2" key="1">
    <citation type="journal article" date="2014" name="Genome Biol. Evol.">
        <title>Pangenome evidence for extensive interdomain horizontal transfer affecting lineage core and shell genes in uncultured planktonic thaumarchaeota and euryarchaeota.</title>
        <authorList>
            <person name="Deschamps P."/>
            <person name="Zivanovic Y."/>
            <person name="Moreira D."/>
            <person name="Rodriguez-Valera F."/>
            <person name="Lopez-Garcia P."/>
        </authorList>
    </citation>
    <scope>NUCLEOTIDE SEQUENCE</scope>
</reference>
<organism evidence="2">
    <name type="scientific">uncultured marine group II/III euryarchaeote SAT1000_53_H10</name>
    <dbReference type="NCBI Taxonomy" id="1456590"/>
    <lineage>
        <taxon>Archaea</taxon>
        <taxon>Methanobacteriati</taxon>
        <taxon>Methanobacteriota</taxon>
        <taxon>environmental samples</taxon>
    </lineage>
</organism>
<dbReference type="GO" id="GO:0000428">
    <property type="term" value="C:DNA-directed RNA polymerase complex"/>
    <property type="evidence" value="ECO:0007669"/>
    <property type="project" value="UniProtKB-KW"/>
</dbReference>
<sequence>MPGRGATMAVKSSTKKRLMELGISEQHAHRLADDANMDAIKRMTVDQVAKKLELETGDTDLENVMAVIREQMASRKRSRTGRVTISRKALLDADIPKGIDRFNVLNHILVPHHELVPLEEEEQTLAPWGLLQNQPDGGTRLARELLPKILITDPAVQAIKEAEETEDDELPAGWLTNRIIRVVRHSRSAGSSTAYRLIVETT</sequence>
<evidence type="ECO:0000313" key="2">
    <source>
        <dbReference type="EMBL" id="AIF25683.1"/>
    </source>
</evidence>
<proteinExistence type="predicted"/>